<dbReference type="NCBIfam" id="NF005436">
    <property type="entry name" value="PRK07023.1"/>
    <property type="match status" value="1"/>
</dbReference>
<evidence type="ECO:0000256" key="3">
    <source>
        <dbReference type="ARBA" id="ARBA00022857"/>
    </source>
</evidence>
<dbReference type="GO" id="GO:0004757">
    <property type="term" value="F:sepiapterin reductase (NADP+) activity"/>
    <property type="evidence" value="ECO:0007669"/>
    <property type="project" value="TreeGrafter"/>
</dbReference>
<organism evidence="5 6">
    <name type="scientific">Thauera aminoaromatica</name>
    <dbReference type="NCBI Taxonomy" id="164330"/>
    <lineage>
        <taxon>Bacteria</taxon>
        <taxon>Pseudomonadati</taxon>
        <taxon>Pseudomonadota</taxon>
        <taxon>Betaproteobacteria</taxon>
        <taxon>Rhodocyclales</taxon>
        <taxon>Zoogloeaceae</taxon>
        <taxon>Thauera</taxon>
    </lineage>
</organism>
<evidence type="ECO:0000313" key="5">
    <source>
        <dbReference type="EMBL" id="TXH86527.1"/>
    </source>
</evidence>
<proteinExistence type="predicted"/>
<dbReference type="PRINTS" id="PR00081">
    <property type="entry name" value="GDHRDH"/>
</dbReference>
<comment type="caution">
    <text evidence="5">The sequence shown here is derived from an EMBL/GenBank/DDBJ whole genome shotgun (WGS) entry which is preliminary data.</text>
</comment>
<dbReference type="AlphaFoldDB" id="A0A5C7SSF4"/>
<dbReference type="Gene3D" id="3.40.50.720">
    <property type="entry name" value="NAD(P)-binding Rossmann-like Domain"/>
    <property type="match status" value="1"/>
</dbReference>
<dbReference type="InterPro" id="IPR036291">
    <property type="entry name" value="NAD(P)-bd_dom_sf"/>
</dbReference>
<dbReference type="GO" id="GO:0005737">
    <property type="term" value="C:cytoplasm"/>
    <property type="evidence" value="ECO:0007669"/>
    <property type="project" value="UniProtKB-SubCell"/>
</dbReference>
<dbReference type="RefSeq" id="WP_276657977.1">
    <property type="nucleotide sequence ID" value="NZ_SSFD01000106.1"/>
</dbReference>
<dbReference type="Proteomes" id="UP000321192">
    <property type="component" value="Unassembled WGS sequence"/>
</dbReference>
<dbReference type="SUPFAM" id="SSF51735">
    <property type="entry name" value="NAD(P)-binding Rossmann-fold domains"/>
    <property type="match status" value="1"/>
</dbReference>
<evidence type="ECO:0000256" key="2">
    <source>
        <dbReference type="ARBA" id="ARBA00022490"/>
    </source>
</evidence>
<dbReference type="PANTHER" id="PTHR44085">
    <property type="entry name" value="SEPIAPTERIN REDUCTASE"/>
    <property type="match status" value="1"/>
</dbReference>
<dbReference type="GO" id="GO:0006729">
    <property type="term" value="P:tetrahydrobiopterin biosynthetic process"/>
    <property type="evidence" value="ECO:0007669"/>
    <property type="project" value="TreeGrafter"/>
</dbReference>
<comment type="subcellular location">
    <subcellularLocation>
        <location evidence="1">Cytoplasm</location>
    </subcellularLocation>
</comment>
<gene>
    <name evidence="5" type="ORF">E6Q80_07405</name>
</gene>
<dbReference type="InterPro" id="IPR051721">
    <property type="entry name" value="Biopterin_syn/organic_redct"/>
</dbReference>
<keyword evidence="3" id="KW-0521">NADP</keyword>
<dbReference type="InterPro" id="IPR002347">
    <property type="entry name" value="SDR_fam"/>
</dbReference>
<keyword evidence="4" id="KW-0560">Oxidoreductase</keyword>
<dbReference type="EMBL" id="SSFD01000106">
    <property type="protein sequence ID" value="TXH86527.1"/>
    <property type="molecule type" value="Genomic_DNA"/>
</dbReference>
<dbReference type="Pfam" id="PF00106">
    <property type="entry name" value="adh_short"/>
    <property type="match status" value="1"/>
</dbReference>
<reference evidence="5 6" key="1">
    <citation type="submission" date="2018-09" db="EMBL/GenBank/DDBJ databases">
        <title>Metagenome Assembled Genomes from an Advanced Water Purification Facility.</title>
        <authorList>
            <person name="Stamps B.W."/>
            <person name="Spear J.R."/>
        </authorList>
    </citation>
    <scope>NUCLEOTIDE SEQUENCE [LARGE SCALE GENOMIC DNA]</scope>
    <source>
        <strain evidence="5">Bin_27_1</strain>
    </source>
</reference>
<protein>
    <submittedName>
        <fullName evidence="5">SDR family oxidoreductase</fullName>
    </submittedName>
</protein>
<sequence>MNAMRAVLTGHNRGLGEAVAAELLDRGIAVLALARRSNPALAARHGERLREVALDLADAAALAGWLGSGMLQGWLADADEALLINNAGTLQPMGPLALQDPAAVARAVASNVGAPLALAAAFAAAEGPQARRVLHVSSGAARKPYPGWSVYCATKAALDHHARAVQLDAVPGLRICALAPGVIDTGMQAEIRASTSERFPLRDRFAEMQASGALVAPAECAMHLVDFLLDEDFGREAVADLRDLGR</sequence>
<accession>A0A5C7SSF4</accession>
<evidence type="ECO:0000256" key="4">
    <source>
        <dbReference type="ARBA" id="ARBA00023002"/>
    </source>
</evidence>
<evidence type="ECO:0000256" key="1">
    <source>
        <dbReference type="ARBA" id="ARBA00004496"/>
    </source>
</evidence>
<keyword evidence="2" id="KW-0963">Cytoplasm</keyword>
<dbReference type="PANTHER" id="PTHR44085:SF2">
    <property type="entry name" value="SEPIAPTERIN REDUCTASE"/>
    <property type="match status" value="1"/>
</dbReference>
<evidence type="ECO:0000313" key="6">
    <source>
        <dbReference type="Proteomes" id="UP000321192"/>
    </source>
</evidence>
<name>A0A5C7SSF4_THASP</name>